<sequence length="35" mass="4018">MHGHLLLLGFDMPTKGSQVGFSYAWVLEREVQRLT</sequence>
<name>A0ABX9DVP9_9PSEU</name>
<reference evidence="1 2" key="1">
    <citation type="submission" date="2018-06" db="EMBL/GenBank/DDBJ databases">
        <title>Genomic Encyclopedia of Type Strains, Phase IV (KMG-IV): sequencing the most valuable type-strain genomes for metagenomic binning, comparative biology and taxonomic classification.</title>
        <authorList>
            <person name="Goeker M."/>
        </authorList>
    </citation>
    <scope>NUCLEOTIDE SEQUENCE [LARGE SCALE GENOMIC DNA]</scope>
    <source>
        <strain evidence="1 2">DSM 45479</strain>
    </source>
</reference>
<dbReference type="Proteomes" id="UP000248714">
    <property type="component" value="Unassembled WGS sequence"/>
</dbReference>
<evidence type="ECO:0000313" key="1">
    <source>
        <dbReference type="EMBL" id="RAS58950.1"/>
    </source>
</evidence>
<evidence type="ECO:0000313" key="2">
    <source>
        <dbReference type="Proteomes" id="UP000248714"/>
    </source>
</evidence>
<accession>A0ABX9DVP9</accession>
<proteinExistence type="predicted"/>
<evidence type="ECO:0008006" key="3">
    <source>
        <dbReference type="Google" id="ProtNLM"/>
    </source>
</evidence>
<comment type="caution">
    <text evidence="1">The sequence shown here is derived from an EMBL/GenBank/DDBJ whole genome shotgun (WGS) entry which is preliminary data.</text>
</comment>
<gene>
    <name evidence="1" type="ORF">C8D87_1163</name>
</gene>
<protein>
    <recommendedName>
        <fullName evidence="3">Transposase</fullName>
    </recommendedName>
</protein>
<dbReference type="EMBL" id="QLTT01000016">
    <property type="protein sequence ID" value="RAS58950.1"/>
    <property type="molecule type" value="Genomic_DNA"/>
</dbReference>
<keyword evidence="2" id="KW-1185">Reference proteome</keyword>
<organism evidence="1 2">
    <name type="scientific">Lentzea atacamensis</name>
    <dbReference type="NCBI Taxonomy" id="531938"/>
    <lineage>
        <taxon>Bacteria</taxon>
        <taxon>Bacillati</taxon>
        <taxon>Actinomycetota</taxon>
        <taxon>Actinomycetes</taxon>
        <taxon>Pseudonocardiales</taxon>
        <taxon>Pseudonocardiaceae</taxon>
        <taxon>Lentzea</taxon>
    </lineage>
</organism>